<evidence type="ECO:0000313" key="1">
    <source>
        <dbReference type="EMBL" id="KAJ3502521.1"/>
    </source>
</evidence>
<sequence length="198" mass="21499">MPSLTTTVKDTSPLLIYTGNWKPGNSVNDPLVNRYLESSFSFTQGIGESMTFQFYGSFVEVVGAKRRNHGDYTVKTDSQTLTGNGFSDSEIFNATLFSQTLDLGQHTLVATNVGDNGGQFFDIDYVTFRSDVGEADEPLIVNTFQDSHPSFNFSPPSSWGDQINVFPGTSGRATSDLSASAKFSFQGVSPTENVLADI</sequence>
<gene>
    <name evidence="1" type="ORF">NLJ89_g8850</name>
</gene>
<keyword evidence="2" id="KW-1185">Reference proteome</keyword>
<dbReference type="Proteomes" id="UP001148786">
    <property type="component" value="Unassembled WGS sequence"/>
</dbReference>
<dbReference type="Gene3D" id="2.60.120.260">
    <property type="entry name" value="Galactose-binding domain-like"/>
    <property type="match status" value="1"/>
</dbReference>
<comment type="caution">
    <text evidence="1">The sequence shown here is derived from an EMBL/GenBank/DDBJ whole genome shotgun (WGS) entry which is preliminary data.</text>
</comment>
<evidence type="ECO:0000313" key="2">
    <source>
        <dbReference type="Proteomes" id="UP001148786"/>
    </source>
</evidence>
<dbReference type="OrthoDB" id="2563669at2759"/>
<protein>
    <submittedName>
        <fullName evidence="1">Uncharacterized protein</fullName>
    </submittedName>
</protein>
<dbReference type="AlphaFoldDB" id="A0A9W8JTW0"/>
<accession>A0A9W8JTW0</accession>
<proteinExistence type="predicted"/>
<name>A0A9W8JTW0_9AGAR</name>
<reference evidence="1" key="1">
    <citation type="submission" date="2022-07" db="EMBL/GenBank/DDBJ databases">
        <title>Genome Sequence of Agrocybe chaxingu.</title>
        <authorList>
            <person name="Buettner E."/>
        </authorList>
    </citation>
    <scope>NUCLEOTIDE SEQUENCE</scope>
    <source>
        <strain evidence="1">MP-N11</strain>
    </source>
</reference>
<organism evidence="1 2">
    <name type="scientific">Agrocybe chaxingu</name>
    <dbReference type="NCBI Taxonomy" id="84603"/>
    <lineage>
        <taxon>Eukaryota</taxon>
        <taxon>Fungi</taxon>
        <taxon>Dikarya</taxon>
        <taxon>Basidiomycota</taxon>
        <taxon>Agaricomycotina</taxon>
        <taxon>Agaricomycetes</taxon>
        <taxon>Agaricomycetidae</taxon>
        <taxon>Agaricales</taxon>
        <taxon>Agaricineae</taxon>
        <taxon>Strophariaceae</taxon>
        <taxon>Agrocybe</taxon>
    </lineage>
</organism>
<dbReference type="EMBL" id="JANKHO010001271">
    <property type="protein sequence ID" value="KAJ3502521.1"/>
    <property type="molecule type" value="Genomic_DNA"/>
</dbReference>